<evidence type="ECO:0000313" key="13">
    <source>
        <dbReference type="Proteomes" id="UP000177067"/>
    </source>
</evidence>
<keyword evidence="5 7" id="KW-0520">NAD</keyword>
<dbReference type="Proteomes" id="UP000177067">
    <property type="component" value="Unassembled WGS sequence"/>
</dbReference>
<feature type="binding site" evidence="7">
    <location>
        <begin position="155"/>
        <end position="158"/>
    </location>
    <ligand>
        <name>substrate</name>
    </ligand>
</feature>
<dbReference type="InterPro" id="IPR022383">
    <property type="entry name" value="Lactate/malate_DH_C"/>
</dbReference>
<dbReference type="Pfam" id="PF02866">
    <property type="entry name" value="Ldh_1_C"/>
    <property type="match status" value="1"/>
</dbReference>
<comment type="caution">
    <text evidence="12">The sequence shown here is derived from an EMBL/GenBank/DDBJ whole genome shotgun (WGS) entry which is preliminary data.</text>
</comment>
<feature type="binding site" evidence="7 9">
    <location>
        <position position="42"/>
    </location>
    <ligand>
        <name>NAD(+)</name>
        <dbReference type="ChEBI" id="CHEBI:57540"/>
    </ligand>
</feature>
<dbReference type="InterPro" id="IPR001557">
    <property type="entry name" value="L-lactate/malate_DH"/>
</dbReference>
<feature type="domain" description="Lactate/malate dehydrogenase N-terminal" evidence="10">
    <location>
        <begin position="13"/>
        <end position="149"/>
    </location>
</feature>
<dbReference type="EMBL" id="MFPS01000006">
    <property type="protein sequence ID" value="OGH59830.1"/>
    <property type="molecule type" value="Genomic_DNA"/>
</dbReference>
<dbReference type="InterPro" id="IPR036291">
    <property type="entry name" value="NAD(P)-bd_dom_sf"/>
</dbReference>
<feature type="binding site" evidence="7">
    <location>
        <position position="160"/>
    </location>
    <ligand>
        <name>beta-D-fructose 1,6-bisphosphate</name>
        <dbReference type="ChEBI" id="CHEBI:32966"/>
        <note>allosteric activator</note>
    </ligand>
</feature>
<feature type="binding site" evidence="7 9">
    <location>
        <begin position="125"/>
        <end position="127"/>
    </location>
    <ligand>
        <name>NAD(+)</name>
        <dbReference type="ChEBI" id="CHEBI:57540"/>
    </ligand>
</feature>
<dbReference type="Pfam" id="PF00056">
    <property type="entry name" value="Ldh_1_N"/>
    <property type="match status" value="1"/>
</dbReference>
<evidence type="ECO:0000256" key="7">
    <source>
        <dbReference type="HAMAP-Rule" id="MF_00488"/>
    </source>
</evidence>
<dbReference type="SUPFAM" id="SSF51735">
    <property type="entry name" value="NAD(P)-binding Rossmann-fold domains"/>
    <property type="match status" value="1"/>
</dbReference>
<feature type="modified residue" description="Phosphotyrosine" evidence="7">
    <location>
        <position position="223"/>
    </location>
</feature>
<sequence length="310" mass="33759">MVNNNFHTQKISISIIGAGHVGSAIAYALTIKNVASEINIIDIDEERREGEVMDISDGIAYVETGVVKNGTFKDARNSDIVVVTAGAKQKPGETRLDLAIQNKKIMKSIFKKIGTLKPTTIVVVVSNPVDVLTYYIQKITNLPKNQVLGSGTTLDTSRLRTILSHKFGVSAQNIHGYVLGEHGNSSFIAWSTVSIGGIPINKIKGFTKQYANQLETEVKKQAYEIIERKGSTYYGIGLSVANIIKAILFDQNLILPVSTKLTNWNGVSNVCIGSLAIVGREGVKGLWPIELNATEKNKLKKSADLIKSYL</sequence>
<evidence type="ECO:0000256" key="9">
    <source>
        <dbReference type="PIRSR" id="PIRSR000102-3"/>
    </source>
</evidence>
<comment type="pathway">
    <text evidence="1 7">Fermentation; pyruvate fermentation to lactate; (S)-lactate from pyruvate: step 1/1.</text>
</comment>
<dbReference type="Gene3D" id="3.40.50.720">
    <property type="entry name" value="NAD(P)-binding Rossmann-like Domain"/>
    <property type="match status" value="1"/>
</dbReference>
<name>A0A1F6LK99_9BACT</name>
<dbReference type="PROSITE" id="PS00064">
    <property type="entry name" value="L_LDH"/>
    <property type="match status" value="1"/>
</dbReference>
<evidence type="ECO:0000259" key="11">
    <source>
        <dbReference type="Pfam" id="PF02866"/>
    </source>
</evidence>
<evidence type="ECO:0000256" key="2">
    <source>
        <dbReference type="ARBA" id="ARBA00006054"/>
    </source>
</evidence>
<feature type="domain" description="Lactate/malate dehydrogenase C-terminal" evidence="11">
    <location>
        <begin position="152"/>
        <end position="308"/>
    </location>
</feature>
<dbReference type="GO" id="GO:0006089">
    <property type="term" value="P:lactate metabolic process"/>
    <property type="evidence" value="ECO:0007669"/>
    <property type="project" value="TreeGrafter"/>
</dbReference>
<protein>
    <recommendedName>
        <fullName evidence="3 7">L-lactate dehydrogenase</fullName>
        <shortName evidence="7">L-LDH</shortName>
        <ecNumber evidence="3 7">1.1.1.27</ecNumber>
    </recommendedName>
</protein>
<proteinExistence type="inferred from homology"/>
<dbReference type="NCBIfam" id="NF004863">
    <property type="entry name" value="PRK06223.1"/>
    <property type="match status" value="1"/>
</dbReference>
<dbReference type="PANTHER" id="PTHR43128:SF16">
    <property type="entry name" value="L-LACTATE DEHYDROGENASE"/>
    <property type="match status" value="1"/>
</dbReference>
<dbReference type="PIRSF" id="PIRSF000102">
    <property type="entry name" value="Lac_mal_DH"/>
    <property type="match status" value="1"/>
</dbReference>
<dbReference type="InterPro" id="IPR018177">
    <property type="entry name" value="L-lactate_DH_AS"/>
</dbReference>
<comment type="function">
    <text evidence="7">Catalyzes the conversion of lactate to pyruvate.</text>
</comment>
<evidence type="ECO:0000256" key="6">
    <source>
        <dbReference type="ARBA" id="ARBA00049258"/>
    </source>
</evidence>
<dbReference type="PRINTS" id="PR00086">
    <property type="entry name" value="LLDHDRGNASE"/>
</dbReference>
<comment type="subunit">
    <text evidence="7">Homotetramer.</text>
</comment>
<comment type="activity regulation">
    <text evidence="7">Allosterically activated by fructose 1,6-bisphosphate (FBP).</text>
</comment>
<dbReference type="NCBIfam" id="TIGR01771">
    <property type="entry name" value="L-LDH-NAD"/>
    <property type="match status" value="1"/>
</dbReference>
<feature type="binding site" evidence="7">
    <location>
        <begin position="86"/>
        <end position="87"/>
    </location>
    <ligand>
        <name>NAD(+)</name>
        <dbReference type="ChEBI" id="CHEBI:57540"/>
    </ligand>
</feature>
<evidence type="ECO:0000313" key="12">
    <source>
        <dbReference type="EMBL" id="OGH59830.1"/>
    </source>
</evidence>
<keyword evidence="7" id="KW-0021">Allosteric enzyme</keyword>
<dbReference type="InterPro" id="IPR001236">
    <property type="entry name" value="Lactate/malate_DH_N"/>
</dbReference>
<dbReference type="GO" id="GO:0006096">
    <property type="term" value="P:glycolytic process"/>
    <property type="evidence" value="ECO:0007669"/>
    <property type="project" value="UniProtKB-UniRule"/>
</dbReference>
<evidence type="ECO:0000256" key="3">
    <source>
        <dbReference type="ARBA" id="ARBA00012967"/>
    </source>
</evidence>
<dbReference type="InterPro" id="IPR011304">
    <property type="entry name" value="L-lactate_DH"/>
</dbReference>
<feature type="active site" description="Proton acceptor" evidence="7 8">
    <location>
        <position position="182"/>
    </location>
</feature>
<feature type="binding site" evidence="7">
    <location>
        <position position="89"/>
    </location>
    <ligand>
        <name>substrate</name>
    </ligand>
</feature>
<dbReference type="EC" id="1.1.1.27" evidence="3 7"/>
<reference evidence="12 13" key="1">
    <citation type="journal article" date="2016" name="Nat. Commun.">
        <title>Thousands of microbial genomes shed light on interconnected biogeochemical processes in an aquifer system.</title>
        <authorList>
            <person name="Anantharaman K."/>
            <person name="Brown C.T."/>
            <person name="Hug L.A."/>
            <person name="Sharon I."/>
            <person name="Castelle C.J."/>
            <person name="Probst A.J."/>
            <person name="Thomas B.C."/>
            <person name="Singh A."/>
            <person name="Wilkins M.J."/>
            <person name="Karaoz U."/>
            <person name="Brodie E.L."/>
            <person name="Williams K.H."/>
            <person name="Hubbard S.S."/>
            <person name="Banfield J.F."/>
        </authorList>
    </citation>
    <scope>NUCLEOTIDE SEQUENCE [LARGE SCALE GENOMIC DNA]</scope>
</reference>
<comment type="similarity">
    <text evidence="2 7">Belongs to the LDH/MDH superfamily. LDH family.</text>
</comment>
<feature type="binding site" evidence="9">
    <location>
        <position position="102"/>
    </location>
    <ligand>
        <name>NAD(+)</name>
        <dbReference type="ChEBI" id="CHEBI:57540"/>
    </ligand>
</feature>
<feature type="binding site" evidence="7">
    <location>
        <position position="232"/>
    </location>
    <ligand>
        <name>substrate</name>
    </ligand>
</feature>
<dbReference type="InterPro" id="IPR015955">
    <property type="entry name" value="Lactate_DH/Glyco_Ohase_4_C"/>
</dbReference>
<evidence type="ECO:0000259" key="10">
    <source>
        <dbReference type="Pfam" id="PF00056"/>
    </source>
</evidence>
<keyword evidence="4 7" id="KW-0560">Oxidoreductase</keyword>
<feature type="binding site" evidence="7">
    <location>
        <position position="108"/>
    </location>
    <ligand>
        <name>NAD(+)</name>
        <dbReference type="ChEBI" id="CHEBI:57540"/>
    </ligand>
</feature>
<feature type="binding site" evidence="7">
    <location>
        <position position="21"/>
    </location>
    <ligand>
        <name>NAD(+)</name>
        <dbReference type="ChEBI" id="CHEBI:57540"/>
    </ligand>
</feature>
<evidence type="ECO:0000256" key="5">
    <source>
        <dbReference type="ARBA" id="ARBA00023027"/>
    </source>
</evidence>
<dbReference type="NCBIfam" id="NF000824">
    <property type="entry name" value="PRK00066.1"/>
    <property type="match status" value="1"/>
</dbReference>
<comment type="subcellular location">
    <subcellularLocation>
        <location evidence="7">Cytoplasm</location>
    </subcellularLocation>
</comment>
<comment type="caution">
    <text evidence="7">Lacks conserved residue(s) required for the propagation of feature annotation.</text>
</comment>
<feature type="binding site" evidence="7">
    <location>
        <position position="175"/>
    </location>
    <ligand>
        <name>beta-D-fructose 1,6-bisphosphate</name>
        <dbReference type="ChEBI" id="CHEBI:32966"/>
        <note>allosteric activator</note>
    </ligand>
</feature>
<gene>
    <name evidence="7" type="primary">ldh</name>
    <name evidence="12" type="ORF">A2725_02325</name>
</gene>
<keyword evidence="7" id="KW-0963">Cytoplasm</keyword>
<dbReference type="PANTHER" id="PTHR43128">
    <property type="entry name" value="L-2-HYDROXYCARBOXYLATE DEHYDROGENASE (NAD(P)(+))"/>
    <property type="match status" value="1"/>
</dbReference>
<dbReference type="AlphaFoldDB" id="A0A1F6LK99"/>
<evidence type="ECO:0000256" key="8">
    <source>
        <dbReference type="PIRSR" id="PIRSR000102-1"/>
    </source>
</evidence>
<dbReference type="Gene3D" id="3.90.110.10">
    <property type="entry name" value="Lactate dehydrogenase/glycoside hydrolase, family 4, C-terminal"/>
    <property type="match status" value="1"/>
</dbReference>
<dbReference type="SUPFAM" id="SSF56327">
    <property type="entry name" value="LDH C-terminal domain-like"/>
    <property type="match status" value="1"/>
</dbReference>
<accession>A0A1F6LK99</accession>
<comment type="catalytic activity">
    <reaction evidence="6 7">
        <text>(S)-lactate + NAD(+) = pyruvate + NADH + H(+)</text>
        <dbReference type="Rhea" id="RHEA:23444"/>
        <dbReference type="ChEBI" id="CHEBI:15361"/>
        <dbReference type="ChEBI" id="CHEBI:15378"/>
        <dbReference type="ChEBI" id="CHEBI:16651"/>
        <dbReference type="ChEBI" id="CHEBI:57540"/>
        <dbReference type="ChEBI" id="CHEBI:57945"/>
        <dbReference type="EC" id="1.1.1.27"/>
    </reaction>
</comment>
<dbReference type="HAMAP" id="MF_00488">
    <property type="entry name" value="Lactate_dehydrog"/>
    <property type="match status" value="1"/>
</dbReference>
<feature type="binding site" evidence="7">
    <location>
        <begin position="127"/>
        <end position="130"/>
    </location>
    <ligand>
        <name>substrate</name>
    </ligand>
</feature>
<evidence type="ECO:0000256" key="4">
    <source>
        <dbReference type="ARBA" id="ARBA00023002"/>
    </source>
</evidence>
<keyword evidence="7" id="KW-0597">Phosphoprotein</keyword>
<dbReference type="GO" id="GO:0004459">
    <property type="term" value="F:L-lactate dehydrogenase (NAD+) activity"/>
    <property type="evidence" value="ECO:0007669"/>
    <property type="project" value="UniProtKB-UniRule"/>
</dbReference>
<feature type="binding site" evidence="9">
    <location>
        <begin position="17"/>
        <end position="22"/>
    </location>
    <ligand>
        <name>NAD(+)</name>
        <dbReference type="ChEBI" id="CHEBI:57540"/>
    </ligand>
</feature>
<feature type="binding site" evidence="7">
    <location>
        <position position="150"/>
    </location>
    <ligand>
        <name>NAD(+)</name>
        <dbReference type="ChEBI" id="CHEBI:57540"/>
    </ligand>
</feature>
<dbReference type="GO" id="GO:0005737">
    <property type="term" value="C:cytoplasm"/>
    <property type="evidence" value="ECO:0007669"/>
    <property type="project" value="UniProtKB-SubCell"/>
</dbReference>
<feature type="binding site" evidence="7">
    <location>
        <position position="95"/>
    </location>
    <ligand>
        <name>substrate</name>
    </ligand>
</feature>
<evidence type="ECO:0000256" key="1">
    <source>
        <dbReference type="ARBA" id="ARBA00004843"/>
    </source>
</evidence>
<feature type="binding site" evidence="7">
    <location>
        <position position="47"/>
    </location>
    <ligand>
        <name>NAD(+)</name>
        <dbReference type="ChEBI" id="CHEBI:57540"/>
    </ligand>
</feature>
<dbReference type="UniPathway" id="UPA00554">
    <property type="reaction ID" value="UER00611"/>
</dbReference>
<organism evidence="12 13">
    <name type="scientific">Candidatus Magasanikbacteria bacterium RIFCSPHIGHO2_01_FULL_33_34</name>
    <dbReference type="NCBI Taxonomy" id="1798671"/>
    <lineage>
        <taxon>Bacteria</taxon>
        <taxon>Candidatus Magasanikiibacteriota</taxon>
    </lineage>
</organism>